<gene>
    <name evidence="5" type="ORF">OLC1_LOCUS5874</name>
</gene>
<dbReference type="Proteomes" id="UP001161247">
    <property type="component" value="Chromosome 2"/>
</dbReference>
<dbReference type="AlphaFoldDB" id="A0AAV1CGD6"/>
<keyword evidence="6" id="KW-1185">Reference proteome</keyword>
<accession>A0AAV1CGD6</accession>
<name>A0AAV1CGD6_OLDCO</name>
<protein>
    <recommendedName>
        <fullName evidence="3">Sulfotransferase</fullName>
        <ecNumber evidence="3">2.8.2.-</ecNumber>
    </recommendedName>
</protein>
<sequence length="338" mass="39068">MDKKDEEFEELFRKLHKEKALGYLLANYQGFWFDKQLLKGTITFQNHFQANDTDIILATLPKSGTTWLKALTFSIVNRGKYQMEESPLLHTSPHQLIPFLETNMYKSGELPNDYLNSASCPRIFATHVPYQCLPSSILDDLANCRIIYLCRNLLDSFTSLLHFAKQNGFVPRFLEPVAMHRCLKSFSEGKVLYGPYWDQIIGYWEASSKNPQKILFLKFEDLKRDINSSTRNIAEFLGCPFSAEEEKAGLVEEICKLCSLESLMNMECNKKGETEIRFVAKNSSFFRKGEVGDWVNCLTPSMAEKLQKIMEEKFHECGLTFEIQATQFYQANIIIFLE</sequence>
<organism evidence="5 6">
    <name type="scientific">Oldenlandia corymbosa var. corymbosa</name>
    <dbReference type="NCBI Taxonomy" id="529605"/>
    <lineage>
        <taxon>Eukaryota</taxon>
        <taxon>Viridiplantae</taxon>
        <taxon>Streptophyta</taxon>
        <taxon>Embryophyta</taxon>
        <taxon>Tracheophyta</taxon>
        <taxon>Spermatophyta</taxon>
        <taxon>Magnoliopsida</taxon>
        <taxon>eudicotyledons</taxon>
        <taxon>Gunneridae</taxon>
        <taxon>Pentapetalae</taxon>
        <taxon>asterids</taxon>
        <taxon>lamiids</taxon>
        <taxon>Gentianales</taxon>
        <taxon>Rubiaceae</taxon>
        <taxon>Rubioideae</taxon>
        <taxon>Spermacoceae</taxon>
        <taxon>Hedyotis-Oldenlandia complex</taxon>
        <taxon>Oldenlandia</taxon>
    </lineage>
</organism>
<feature type="domain" description="Sulfotransferase" evidence="4">
    <location>
        <begin position="52"/>
        <end position="318"/>
    </location>
</feature>
<dbReference type="Gene3D" id="3.40.50.300">
    <property type="entry name" value="P-loop containing nucleotide triphosphate hydrolases"/>
    <property type="match status" value="1"/>
</dbReference>
<dbReference type="Pfam" id="PF00685">
    <property type="entry name" value="Sulfotransfer_1"/>
    <property type="match status" value="1"/>
</dbReference>
<dbReference type="EMBL" id="OX459119">
    <property type="protein sequence ID" value="CAI9094774.1"/>
    <property type="molecule type" value="Genomic_DNA"/>
</dbReference>
<evidence type="ECO:0000256" key="3">
    <source>
        <dbReference type="RuleBase" id="RU361155"/>
    </source>
</evidence>
<dbReference type="GO" id="GO:0008146">
    <property type="term" value="F:sulfotransferase activity"/>
    <property type="evidence" value="ECO:0007669"/>
    <property type="project" value="InterPro"/>
</dbReference>
<keyword evidence="2 3" id="KW-0808">Transferase</keyword>
<dbReference type="InterPro" id="IPR027417">
    <property type="entry name" value="P-loop_NTPase"/>
</dbReference>
<evidence type="ECO:0000256" key="2">
    <source>
        <dbReference type="ARBA" id="ARBA00022679"/>
    </source>
</evidence>
<proteinExistence type="inferred from homology"/>
<evidence type="ECO:0000313" key="6">
    <source>
        <dbReference type="Proteomes" id="UP001161247"/>
    </source>
</evidence>
<evidence type="ECO:0000256" key="1">
    <source>
        <dbReference type="ARBA" id="ARBA00005771"/>
    </source>
</evidence>
<comment type="similarity">
    <text evidence="1 3">Belongs to the sulfotransferase 1 family.</text>
</comment>
<evidence type="ECO:0000313" key="5">
    <source>
        <dbReference type="EMBL" id="CAI9094774.1"/>
    </source>
</evidence>
<dbReference type="PANTHER" id="PTHR11783">
    <property type="entry name" value="SULFOTRANSFERASE SULT"/>
    <property type="match status" value="1"/>
</dbReference>
<evidence type="ECO:0000259" key="4">
    <source>
        <dbReference type="Pfam" id="PF00685"/>
    </source>
</evidence>
<dbReference type="EC" id="2.8.2.-" evidence="3"/>
<dbReference type="SUPFAM" id="SSF52540">
    <property type="entry name" value="P-loop containing nucleoside triphosphate hydrolases"/>
    <property type="match status" value="1"/>
</dbReference>
<reference evidence="5" key="1">
    <citation type="submission" date="2023-03" db="EMBL/GenBank/DDBJ databases">
        <authorList>
            <person name="Julca I."/>
        </authorList>
    </citation>
    <scope>NUCLEOTIDE SEQUENCE</scope>
</reference>
<dbReference type="InterPro" id="IPR000863">
    <property type="entry name" value="Sulfotransferase_dom"/>
</dbReference>